<proteinExistence type="predicted"/>
<dbReference type="RefSeq" id="WP_224610283.1">
    <property type="nucleotide sequence ID" value="NZ_JAIQXV010000014.1"/>
</dbReference>
<dbReference type="NCBIfam" id="TIGR02436">
    <property type="entry name" value="four helix bundle protein"/>
    <property type="match status" value="1"/>
</dbReference>
<dbReference type="Gene3D" id="1.20.1440.60">
    <property type="entry name" value="23S rRNA-intervening sequence"/>
    <property type="match status" value="1"/>
</dbReference>
<reference evidence="2" key="1">
    <citation type="journal article" date="2019" name="Int. J. Syst. Evol. Microbiol.">
        <title>The Global Catalogue of Microorganisms (GCM) 10K type strain sequencing project: providing services to taxonomists for standard genome sequencing and annotation.</title>
        <authorList>
            <consortium name="The Broad Institute Genomics Platform"/>
            <consortium name="The Broad Institute Genome Sequencing Center for Infectious Disease"/>
            <person name="Wu L."/>
            <person name="Ma J."/>
        </authorList>
    </citation>
    <scope>NUCLEOTIDE SEQUENCE [LARGE SCALE GENOMIC DNA]</scope>
    <source>
        <strain evidence="2">CCUG 63830</strain>
    </source>
</reference>
<evidence type="ECO:0000313" key="2">
    <source>
        <dbReference type="Proteomes" id="UP001596317"/>
    </source>
</evidence>
<gene>
    <name evidence="1" type="ORF">ACFP90_19760</name>
</gene>
<name>A0ABW1ZN00_9DEIO</name>
<keyword evidence="2" id="KW-1185">Reference proteome</keyword>
<dbReference type="PANTHER" id="PTHR38471:SF2">
    <property type="entry name" value="FOUR HELIX BUNDLE PROTEIN"/>
    <property type="match status" value="1"/>
</dbReference>
<dbReference type="Pfam" id="PF05635">
    <property type="entry name" value="23S_rRNA_IVP"/>
    <property type="match status" value="1"/>
</dbReference>
<dbReference type="Proteomes" id="UP001596317">
    <property type="component" value="Unassembled WGS sequence"/>
</dbReference>
<dbReference type="SUPFAM" id="SSF158446">
    <property type="entry name" value="IVS-encoded protein-like"/>
    <property type="match status" value="1"/>
</dbReference>
<dbReference type="PANTHER" id="PTHR38471">
    <property type="entry name" value="FOUR HELIX BUNDLE PROTEIN"/>
    <property type="match status" value="1"/>
</dbReference>
<organism evidence="1 2">
    <name type="scientific">Deinococcus multiflagellatus</name>
    <dbReference type="NCBI Taxonomy" id="1656887"/>
    <lineage>
        <taxon>Bacteria</taxon>
        <taxon>Thermotogati</taxon>
        <taxon>Deinococcota</taxon>
        <taxon>Deinococci</taxon>
        <taxon>Deinococcales</taxon>
        <taxon>Deinococcaceae</taxon>
        <taxon>Deinococcus</taxon>
    </lineage>
</organism>
<sequence length="116" mass="12929">MQDLVIWQEGMQVVEDVYGVTARWPGSELYGLTSQARRGSVSIPANIAEGVGRGSAGELARFCRIALGSTYALMTHLELAQRLKFSNPEELQPLLTALSLLMRRISRFVHVQEARR</sequence>
<protein>
    <submittedName>
        <fullName evidence="1">Four helix bundle protein</fullName>
    </submittedName>
</protein>
<dbReference type="EMBL" id="JBHSWB010000001">
    <property type="protein sequence ID" value="MFC6662304.1"/>
    <property type="molecule type" value="Genomic_DNA"/>
</dbReference>
<accession>A0ABW1ZN00</accession>
<dbReference type="InterPro" id="IPR012657">
    <property type="entry name" value="23S_rRNA-intervening_sequence"/>
</dbReference>
<comment type="caution">
    <text evidence="1">The sequence shown here is derived from an EMBL/GenBank/DDBJ whole genome shotgun (WGS) entry which is preliminary data.</text>
</comment>
<dbReference type="CDD" id="cd16377">
    <property type="entry name" value="23S_rRNA_IVP_like"/>
    <property type="match status" value="1"/>
</dbReference>
<dbReference type="InterPro" id="IPR036583">
    <property type="entry name" value="23S_rRNA_IVS_sf"/>
</dbReference>
<evidence type="ECO:0000313" key="1">
    <source>
        <dbReference type="EMBL" id="MFC6662304.1"/>
    </source>
</evidence>